<name>A0ABD0JHS2_9CAEN</name>
<comment type="cofactor">
    <cofactor evidence="1">
        <name>Ca(2+)</name>
        <dbReference type="ChEBI" id="CHEBI:29108"/>
    </cofactor>
</comment>
<dbReference type="InterPro" id="IPR000917">
    <property type="entry name" value="Sulfatase_N"/>
</dbReference>
<dbReference type="EMBL" id="JACVVK020000435">
    <property type="protein sequence ID" value="KAK7474506.1"/>
    <property type="molecule type" value="Genomic_DNA"/>
</dbReference>
<feature type="domain" description="Sulfatase N-terminal" evidence="9">
    <location>
        <begin position="59"/>
        <end position="348"/>
    </location>
</feature>
<accession>A0ABD0JHS2</accession>
<keyword evidence="6" id="KW-0325">Glycoprotein</keyword>
<evidence type="ECO:0000256" key="5">
    <source>
        <dbReference type="ARBA" id="ARBA00022837"/>
    </source>
</evidence>
<keyword evidence="11" id="KW-1185">Reference proteome</keyword>
<dbReference type="Pfam" id="PF00884">
    <property type="entry name" value="Sulfatase"/>
    <property type="match status" value="1"/>
</dbReference>
<dbReference type="InterPro" id="IPR047115">
    <property type="entry name" value="ARSB"/>
</dbReference>
<dbReference type="GO" id="GO:0008484">
    <property type="term" value="F:sulfuric ester hydrolase activity"/>
    <property type="evidence" value="ECO:0007669"/>
    <property type="project" value="UniProtKB-ARBA"/>
</dbReference>
<dbReference type="GO" id="GO:0046872">
    <property type="term" value="F:metal ion binding"/>
    <property type="evidence" value="ECO:0007669"/>
    <property type="project" value="UniProtKB-KW"/>
</dbReference>
<comment type="caution">
    <text evidence="10">The sequence shown here is derived from an EMBL/GenBank/DDBJ whole genome shotgun (WGS) entry which is preliminary data.</text>
</comment>
<evidence type="ECO:0000256" key="1">
    <source>
        <dbReference type="ARBA" id="ARBA00001913"/>
    </source>
</evidence>
<evidence type="ECO:0000256" key="7">
    <source>
        <dbReference type="SAM" id="MobiDB-lite"/>
    </source>
</evidence>
<keyword evidence="3" id="KW-0479">Metal-binding</keyword>
<feature type="region of interest" description="Disordered" evidence="7">
    <location>
        <begin position="355"/>
        <end position="376"/>
    </location>
</feature>
<comment type="similarity">
    <text evidence="2">Belongs to the sulfatase family.</text>
</comment>
<dbReference type="InterPro" id="IPR017850">
    <property type="entry name" value="Alkaline_phosphatase_core_sf"/>
</dbReference>
<evidence type="ECO:0000259" key="9">
    <source>
        <dbReference type="Pfam" id="PF00884"/>
    </source>
</evidence>
<evidence type="ECO:0000256" key="6">
    <source>
        <dbReference type="ARBA" id="ARBA00023180"/>
    </source>
</evidence>
<keyword evidence="8" id="KW-0472">Membrane</keyword>
<evidence type="ECO:0000313" key="10">
    <source>
        <dbReference type="EMBL" id="KAK7474506.1"/>
    </source>
</evidence>
<evidence type="ECO:0000256" key="2">
    <source>
        <dbReference type="ARBA" id="ARBA00008779"/>
    </source>
</evidence>
<dbReference type="PANTHER" id="PTHR10342:SF274">
    <property type="entry name" value="ARYLSULFATASE B"/>
    <property type="match status" value="1"/>
</dbReference>
<feature type="transmembrane region" description="Helical" evidence="8">
    <location>
        <begin position="20"/>
        <end position="44"/>
    </location>
</feature>
<dbReference type="CDD" id="cd16029">
    <property type="entry name" value="4-S"/>
    <property type="match status" value="1"/>
</dbReference>
<keyword evidence="8" id="KW-0812">Transmembrane</keyword>
<sequence length="446" mass="49935">MTSSSGSSSDSERRLGKVCVPVAVGLAVLVVESVLVLLLFLIYFPWGWGNEARRGAAPPNIVFVLADDLGFHDVGYHGSRIRTPNLDRLAAEGVKLENYYIHTGLQHRHIRSSQPNGLPLDSPTLADQLRVAGYSTHMVGKWHLGFYKSDYLPNNRGFDSFYGFLNGNEDYYTHMCVDRLDLYQDLRPDRSQNGTYSTHLFTEKAIRVIKTHNQSKPLFLYLAYQAVHGPLEVPDSYTEQYKDIKDTNRKIYAGMVTCMDEGIGALTGALQKAGLWQQTIFIFSTDNGGQRRRGGNNWPLRGNKNSLFEAGVRAVGFVTSPLLQKTGYVNTRLIHVSDWFPTLVGIAGFSGWSPPPEADPADLGLPPGSSHNEPNITDADKNIWLFNVAADPEERHDLSTSEPEVVRRLLDRLANYSATSVPPRYPADDPWARPARFGVWGPWRRW</sequence>
<dbReference type="Gene3D" id="3.40.720.10">
    <property type="entry name" value="Alkaline Phosphatase, subunit A"/>
    <property type="match status" value="1"/>
</dbReference>
<organism evidence="10 11">
    <name type="scientific">Batillaria attramentaria</name>
    <dbReference type="NCBI Taxonomy" id="370345"/>
    <lineage>
        <taxon>Eukaryota</taxon>
        <taxon>Metazoa</taxon>
        <taxon>Spiralia</taxon>
        <taxon>Lophotrochozoa</taxon>
        <taxon>Mollusca</taxon>
        <taxon>Gastropoda</taxon>
        <taxon>Caenogastropoda</taxon>
        <taxon>Sorbeoconcha</taxon>
        <taxon>Cerithioidea</taxon>
        <taxon>Batillariidae</taxon>
        <taxon>Batillaria</taxon>
    </lineage>
</organism>
<keyword evidence="5" id="KW-0106">Calcium</keyword>
<dbReference type="PROSITE" id="PS00149">
    <property type="entry name" value="SULFATASE_2"/>
    <property type="match status" value="1"/>
</dbReference>
<keyword evidence="8" id="KW-1133">Transmembrane helix</keyword>
<evidence type="ECO:0000256" key="4">
    <source>
        <dbReference type="ARBA" id="ARBA00022801"/>
    </source>
</evidence>
<proteinExistence type="inferred from homology"/>
<evidence type="ECO:0000256" key="3">
    <source>
        <dbReference type="ARBA" id="ARBA00022723"/>
    </source>
</evidence>
<dbReference type="AlphaFoldDB" id="A0ABD0JHS2"/>
<dbReference type="SUPFAM" id="SSF53649">
    <property type="entry name" value="Alkaline phosphatase-like"/>
    <property type="match status" value="1"/>
</dbReference>
<protein>
    <recommendedName>
        <fullName evidence="9">Sulfatase N-terminal domain-containing protein</fullName>
    </recommendedName>
</protein>
<dbReference type="PANTHER" id="PTHR10342">
    <property type="entry name" value="ARYLSULFATASE"/>
    <property type="match status" value="1"/>
</dbReference>
<gene>
    <name evidence="10" type="ORF">BaRGS_00034260</name>
</gene>
<reference evidence="10 11" key="1">
    <citation type="journal article" date="2023" name="Sci. Data">
        <title>Genome assembly of the Korean intertidal mud-creeper Batillaria attramentaria.</title>
        <authorList>
            <person name="Patra A.K."/>
            <person name="Ho P.T."/>
            <person name="Jun S."/>
            <person name="Lee S.J."/>
            <person name="Kim Y."/>
            <person name="Won Y.J."/>
        </authorList>
    </citation>
    <scope>NUCLEOTIDE SEQUENCE [LARGE SCALE GENOMIC DNA]</scope>
    <source>
        <strain evidence="10">Wonlab-2016</strain>
    </source>
</reference>
<evidence type="ECO:0000313" key="11">
    <source>
        <dbReference type="Proteomes" id="UP001519460"/>
    </source>
</evidence>
<dbReference type="Proteomes" id="UP001519460">
    <property type="component" value="Unassembled WGS sequence"/>
</dbReference>
<dbReference type="InterPro" id="IPR024607">
    <property type="entry name" value="Sulfatase_CS"/>
</dbReference>
<dbReference type="Gene3D" id="3.30.1120.10">
    <property type="match status" value="1"/>
</dbReference>
<keyword evidence="4" id="KW-0378">Hydrolase</keyword>
<evidence type="ECO:0000256" key="8">
    <source>
        <dbReference type="SAM" id="Phobius"/>
    </source>
</evidence>